<organism evidence="2 3">
    <name type="scientific">Vogesella aquatica</name>
    <dbReference type="NCBI Taxonomy" id="2984206"/>
    <lineage>
        <taxon>Bacteria</taxon>
        <taxon>Pseudomonadati</taxon>
        <taxon>Pseudomonadota</taxon>
        <taxon>Betaproteobacteria</taxon>
        <taxon>Neisseriales</taxon>
        <taxon>Chromobacteriaceae</taxon>
        <taxon>Vogesella</taxon>
    </lineage>
</organism>
<gene>
    <name evidence="2" type="ORF">PQU95_15980</name>
</gene>
<dbReference type="SUPFAM" id="SSF56281">
    <property type="entry name" value="Metallo-hydrolase/oxidoreductase"/>
    <property type="match status" value="1"/>
</dbReference>
<proteinExistence type="predicted"/>
<keyword evidence="3" id="KW-1185">Reference proteome</keyword>
<dbReference type="InterPro" id="IPR036866">
    <property type="entry name" value="RibonucZ/Hydroxyglut_hydro"/>
</dbReference>
<evidence type="ECO:0000313" key="3">
    <source>
        <dbReference type="Proteomes" id="UP001219956"/>
    </source>
</evidence>
<dbReference type="EMBL" id="JAQQLF010000024">
    <property type="protein sequence ID" value="MDC7718701.1"/>
    <property type="molecule type" value="Genomic_DNA"/>
</dbReference>
<dbReference type="PANTHER" id="PTHR43041">
    <property type="entry name" value="HYDROLASE, METALLO-BETA-LACTAMASE SUPERFAMILY"/>
    <property type="match status" value="1"/>
</dbReference>
<comment type="caution">
    <text evidence="2">The sequence shown here is derived from an EMBL/GenBank/DDBJ whole genome shotgun (WGS) entry which is preliminary data.</text>
</comment>
<dbReference type="RefSeq" id="WP_272752936.1">
    <property type="nucleotide sequence ID" value="NZ_JAQQLF010000024.1"/>
</dbReference>
<dbReference type="Pfam" id="PF19583">
    <property type="entry name" value="ODP"/>
    <property type="match status" value="1"/>
</dbReference>
<sequence>MKTAQTIYQEGSHRWVVIARDPSKPNCVIDTNEYLVSREGDNLLTDPGGSEIFPAVFAALSTIVDPMSIRYLFASHQDPDIISSLGLWLECNPEIRCYVSRLWSSFIPHFGGDENSLVAIPDEGMGMPLGSGQIEYVPAHFLHSSGNFHLYDPDARILFSGDVGAALLPPEEDELFVRDFDKHIRHAEGFHRRWMGSTEAKLDWCERASRMKIDMLCPQHGSIYQGDDVMRFINWFAELPVGLSTFRHRR</sequence>
<dbReference type="PANTHER" id="PTHR43041:SF1">
    <property type="entry name" value="METALLO-BETA-LACTAMASE DOMAIN-CONTAINING PROTEIN"/>
    <property type="match status" value="1"/>
</dbReference>
<evidence type="ECO:0000259" key="1">
    <source>
        <dbReference type="SMART" id="SM00849"/>
    </source>
</evidence>
<dbReference type="CDD" id="cd07709">
    <property type="entry name" value="flavodiiron_proteins_MBL-fold"/>
    <property type="match status" value="1"/>
</dbReference>
<accession>A0ABT5J2K4</accession>
<dbReference type="SMART" id="SM00849">
    <property type="entry name" value="Lactamase_B"/>
    <property type="match status" value="1"/>
</dbReference>
<dbReference type="Proteomes" id="UP001219956">
    <property type="component" value="Unassembled WGS sequence"/>
</dbReference>
<name>A0ABT5J2K4_9NEIS</name>
<protein>
    <submittedName>
        <fullName evidence="2">MBL fold metallo-hydrolase</fullName>
    </submittedName>
</protein>
<dbReference type="Gene3D" id="3.60.15.10">
    <property type="entry name" value="Ribonuclease Z/Hydroxyacylglutathione hydrolase-like"/>
    <property type="match status" value="1"/>
</dbReference>
<reference evidence="2 3" key="1">
    <citation type="submission" date="2023-01" db="EMBL/GenBank/DDBJ databases">
        <title>Novel species of the genus Vogesella isolated from rivers.</title>
        <authorList>
            <person name="Lu H."/>
        </authorList>
    </citation>
    <scope>NUCLEOTIDE SEQUENCE [LARGE SCALE GENOMIC DNA]</scope>
    <source>
        <strain evidence="2 3">DC21W</strain>
    </source>
</reference>
<evidence type="ECO:0000313" key="2">
    <source>
        <dbReference type="EMBL" id="MDC7718701.1"/>
    </source>
</evidence>
<dbReference type="InterPro" id="IPR045761">
    <property type="entry name" value="ODP_dom"/>
</dbReference>
<dbReference type="InterPro" id="IPR001279">
    <property type="entry name" value="Metallo-B-lactamas"/>
</dbReference>
<feature type="domain" description="Metallo-beta-lactamase" evidence="1">
    <location>
        <begin position="30"/>
        <end position="220"/>
    </location>
</feature>